<dbReference type="Gene3D" id="3.40.50.1970">
    <property type="match status" value="1"/>
</dbReference>
<name>A0A383BAA6_9ZZZZ</name>
<feature type="non-terminal residue" evidence="1">
    <location>
        <position position="98"/>
    </location>
</feature>
<sequence length="98" mass="10633">MTNHLNTVYSVHQQVNLLTEKSILSSSQKSFLGRGALGKLEEVLTETSAESVFLVKSPDAYEVSGAHLLVDQALAKVKTSSFDGFTPNPKWPDILSAL</sequence>
<dbReference type="AlphaFoldDB" id="A0A383BAA6"/>
<gene>
    <name evidence="1" type="ORF">METZ01_LOCUS469574</name>
</gene>
<accession>A0A383BAA6</accession>
<dbReference type="EMBL" id="UINC01198657">
    <property type="protein sequence ID" value="SVE16720.1"/>
    <property type="molecule type" value="Genomic_DNA"/>
</dbReference>
<organism evidence="1">
    <name type="scientific">marine metagenome</name>
    <dbReference type="NCBI Taxonomy" id="408172"/>
    <lineage>
        <taxon>unclassified sequences</taxon>
        <taxon>metagenomes</taxon>
        <taxon>ecological metagenomes</taxon>
    </lineage>
</organism>
<reference evidence="1" key="1">
    <citation type="submission" date="2018-05" db="EMBL/GenBank/DDBJ databases">
        <authorList>
            <person name="Lanie J.A."/>
            <person name="Ng W.-L."/>
            <person name="Kazmierczak K.M."/>
            <person name="Andrzejewski T.M."/>
            <person name="Davidsen T.M."/>
            <person name="Wayne K.J."/>
            <person name="Tettelin H."/>
            <person name="Glass J.I."/>
            <person name="Rusch D."/>
            <person name="Podicherti R."/>
            <person name="Tsui H.-C.T."/>
            <person name="Winkler M.E."/>
        </authorList>
    </citation>
    <scope>NUCLEOTIDE SEQUENCE</scope>
</reference>
<proteinExistence type="predicted"/>
<protein>
    <submittedName>
        <fullName evidence="1">Uncharacterized protein</fullName>
    </submittedName>
</protein>
<evidence type="ECO:0000313" key="1">
    <source>
        <dbReference type="EMBL" id="SVE16720.1"/>
    </source>
</evidence>